<dbReference type="InterPro" id="IPR035979">
    <property type="entry name" value="RBD_domain_sf"/>
</dbReference>
<gene>
    <name evidence="5" type="primary">Mo00072</name>
    <name evidence="5" type="ORF">E5Q_00072</name>
</gene>
<dbReference type="EMBL" id="BABT02000004">
    <property type="protein sequence ID" value="GAA93431.1"/>
    <property type="molecule type" value="Genomic_DNA"/>
</dbReference>
<evidence type="ECO:0000256" key="1">
    <source>
        <dbReference type="ARBA" id="ARBA00022884"/>
    </source>
</evidence>
<accession>G7DS71</accession>
<organism evidence="5 6">
    <name type="scientific">Mixia osmundae (strain CBS 9802 / IAM 14324 / JCM 22182 / KY 12970)</name>
    <dbReference type="NCBI Taxonomy" id="764103"/>
    <lineage>
        <taxon>Eukaryota</taxon>
        <taxon>Fungi</taxon>
        <taxon>Dikarya</taxon>
        <taxon>Basidiomycota</taxon>
        <taxon>Pucciniomycotina</taxon>
        <taxon>Mixiomycetes</taxon>
        <taxon>Mixiales</taxon>
        <taxon>Mixiaceae</taxon>
        <taxon>Mixia</taxon>
    </lineage>
</organism>
<dbReference type="SUPFAM" id="SSF54928">
    <property type="entry name" value="RNA-binding domain, RBD"/>
    <property type="match status" value="1"/>
</dbReference>
<dbReference type="InParanoid" id="G7DS71"/>
<feature type="compositionally biased region" description="Basic and acidic residues" evidence="3">
    <location>
        <begin position="138"/>
        <end position="154"/>
    </location>
</feature>
<dbReference type="PROSITE" id="PS50102">
    <property type="entry name" value="RRM"/>
    <property type="match status" value="2"/>
</dbReference>
<dbReference type="OrthoDB" id="277802at2759"/>
<comment type="caution">
    <text evidence="5">The sequence shown here is derived from an EMBL/GenBank/DDBJ whole genome shotgun (WGS) entry which is preliminary data.</text>
</comment>
<dbReference type="Proteomes" id="UP000009131">
    <property type="component" value="Unassembled WGS sequence"/>
</dbReference>
<reference evidence="5 6" key="1">
    <citation type="journal article" date="2011" name="J. Gen. Appl. Microbiol.">
        <title>Draft genome sequencing of the enigmatic basidiomycete Mixia osmundae.</title>
        <authorList>
            <person name="Nishida H."/>
            <person name="Nagatsuka Y."/>
            <person name="Sugiyama J."/>
        </authorList>
    </citation>
    <scope>NUCLEOTIDE SEQUENCE [LARGE SCALE GENOMIC DNA]</scope>
    <source>
        <strain evidence="6">CBS 9802 / IAM 14324 / JCM 22182 / KY 12970</strain>
    </source>
</reference>
<keyword evidence="1 2" id="KW-0694">RNA-binding</keyword>
<evidence type="ECO:0000313" key="6">
    <source>
        <dbReference type="Proteomes" id="UP000009131"/>
    </source>
</evidence>
<evidence type="ECO:0000256" key="3">
    <source>
        <dbReference type="SAM" id="MobiDB-lite"/>
    </source>
</evidence>
<dbReference type="SMART" id="SM00360">
    <property type="entry name" value="RRM"/>
    <property type="match status" value="2"/>
</dbReference>
<reference evidence="5 6" key="2">
    <citation type="journal article" date="2012" name="Open Biol.">
        <title>Characteristics of nucleosomes and linker DNA regions on the genome of the basidiomycete Mixia osmundae revealed by mono- and dinucleosome mapping.</title>
        <authorList>
            <person name="Nishida H."/>
            <person name="Kondo S."/>
            <person name="Matsumoto T."/>
            <person name="Suzuki Y."/>
            <person name="Yoshikawa H."/>
            <person name="Taylor T.D."/>
            <person name="Sugiyama J."/>
        </authorList>
    </citation>
    <scope>NUCLEOTIDE SEQUENCE [LARGE SCALE GENOMIC DNA]</scope>
    <source>
        <strain evidence="6">CBS 9802 / IAM 14324 / JCM 22182 / KY 12970</strain>
    </source>
</reference>
<protein>
    <recommendedName>
        <fullName evidence="4">RRM domain-containing protein</fullName>
    </recommendedName>
</protein>
<feature type="compositionally biased region" description="Acidic residues" evidence="3">
    <location>
        <begin position="165"/>
        <end position="184"/>
    </location>
</feature>
<evidence type="ECO:0000256" key="2">
    <source>
        <dbReference type="PROSITE-ProRule" id="PRU00176"/>
    </source>
</evidence>
<keyword evidence="6" id="KW-1185">Reference proteome</keyword>
<dbReference type="STRING" id="764103.G7DS71"/>
<name>G7DS71_MIXOS</name>
<feature type="domain" description="RRM" evidence="4">
    <location>
        <begin position="15"/>
        <end position="94"/>
    </location>
</feature>
<dbReference type="GO" id="GO:0003723">
    <property type="term" value="F:RNA binding"/>
    <property type="evidence" value="ECO:0007669"/>
    <property type="project" value="UniProtKB-UniRule"/>
</dbReference>
<sequence length="298" mass="32553">MAAADSVGTTLPPNTTLYVQGLDASIKKEDLKRLLHSLFSVHGHLLDVVALKGPKMRGQAFVVYESLTSATTARRREDGAIFCGQPMRISYAKTKSHATIERESGKDVLYQIKMGIIKSQEEATANKRKGKLVVSDAQNREETTRKRQRDEEAGKKKRAGRAGVEGEEDEEEEDEDDDGDDETEPSAGLAKKPRTVADGGEEEMQEDSDKEEADVAAANGQPAQRPSSHILAVHGLPQETTEDSLRLLFQQYAGLTGARIVRGIGQIVYESPAHAAVALEALNQFQVSKGVHITVKYQ</sequence>
<feature type="region of interest" description="Disordered" evidence="3">
    <location>
        <begin position="123"/>
        <end position="229"/>
    </location>
</feature>
<dbReference type="RefSeq" id="XP_014566104.1">
    <property type="nucleotide sequence ID" value="XM_014710618.1"/>
</dbReference>
<dbReference type="InterPro" id="IPR012677">
    <property type="entry name" value="Nucleotide-bd_a/b_plait_sf"/>
</dbReference>
<proteinExistence type="predicted"/>
<evidence type="ECO:0000259" key="4">
    <source>
        <dbReference type="PROSITE" id="PS50102"/>
    </source>
</evidence>
<dbReference type="CDD" id="cd12246">
    <property type="entry name" value="RRM1_U1A_like"/>
    <property type="match status" value="1"/>
</dbReference>
<dbReference type="AlphaFoldDB" id="G7DS71"/>
<dbReference type="HOGENOM" id="CLU_041869_1_1_1"/>
<dbReference type="PANTHER" id="PTHR10501">
    <property type="entry name" value="U1 SMALL NUCLEAR RIBONUCLEOPROTEIN A/U2 SMALL NUCLEAR RIBONUCLEOPROTEIN B"/>
    <property type="match status" value="1"/>
</dbReference>
<dbReference type="InterPro" id="IPR000504">
    <property type="entry name" value="RRM_dom"/>
</dbReference>
<feature type="domain" description="RRM" evidence="4">
    <location>
        <begin position="229"/>
        <end position="298"/>
    </location>
</feature>
<dbReference type="Pfam" id="PF00076">
    <property type="entry name" value="RRM_1"/>
    <property type="match status" value="2"/>
</dbReference>
<dbReference type="OMA" id="CITEAEG"/>
<dbReference type="FunFam" id="3.30.70.330:FF:000039">
    <property type="entry name" value="U1 small nuclear ribonucleoprotein A"/>
    <property type="match status" value="1"/>
</dbReference>
<dbReference type="eggNOG" id="KOG4206">
    <property type="taxonomic scope" value="Eukaryota"/>
</dbReference>
<dbReference type="CDD" id="cd12247">
    <property type="entry name" value="RRM2_U1A_like"/>
    <property type="match status" value="1"/>
</dbReference>
<dbReference type="Gene3D" id="3.30.70.330">
    <property type="match status" value="2"/>
</dbReference>
<evidence type="ECO:0000313" key="5">
    <source>
        <dbReference type="EMBL" id="GAA93431.1"/>
    </source>
</evidence>
<feature type="compositionally biased region" description="Acidic residues" evidence="3">
    <location>
        <begin position="199"/>
        <end position="214"/>
    </location>
</feature>